<dbReference type="Pfam" id="PF07992">
    <property type="entry name" value="Pyr_redox_2"/>
    <property type="match status" value="1"/>
</dbReference>
<name>A0AA39NJ25_ARMTA</name>
<evidence type="ECO:0000313" key="6">
    <source>
        <dbReference type="Proteomes" id="UP001175211"/>
    </source>
</evidence>
<evidence type="ECO:0000256" key="2">
    <source>
        <dbReference type="ARBA" id="ARBA00022827"/>
    </source>
</evidence>
<dbReference type="RefSeq" id="XP_060337230.1">
    <property type="nucleotide sequence ID" value="XM_060471577.1"/>
</dbReference>
<dbReference type="SUPFAM" id="SSF51905">
    <property type="entry name" value="FAD/NAD(P)-binding domain"/>
    <property type="match status" value="1"/>
</dbReference>
<gene>
    <name evidence="5" type="ORF">EV420DRAFT_1511481</name>
</gene>
<dbReference type="InterPro" id="IPR023753">
    <property type="entry name" value="FAD/NAD-binding_dom"/>
</dbReference>
<keyword evidence="6" id="KW-1185">Reference proteome</keyword>
<organism evidence="5 6">
    <name type="scientific">Armillaria tabescens</name>
    <name type="common">Ringless honey mushroom</name>
    <name type="synonym">Agaricus tabescens</name>
    <dbReference type="NCBI Taxonomy" id="1929756"/>
    <lineage>
        <taxon>Eukaryota</taxon>
        <taxon>Fungi</taxon>
        <taxon>Dikarya</taxon>
        <taxon>Basidiomycota</taxon>
        <taxon>Agaricomycotina</taxon>
        <taxon>Agaricomycetes</taxon>
        <taxon>Agaricomycetidae</taxon>
        <taxon>Agaricales</taxon>
        <taxon>Marasmiineae</taxon>
        <taxon>Physalacriaceae</taxon>
        <taxon>Desarmillaria</taxon>
    </lineage>
</organism>
<dbReference type="EMBL" id="JAUEPS010000004">
    <property type="protein sequence ID" value="KAK0466403.1"/>
    <property type="molecule type" value="Genomic_DNA"/>
</dbReference>
<keyword evidence="2" id="KW-0274">FAD</keyword>
<evidence type="ECO:0000256" key="3">
    <source>
        <dbReference type="ARBA" id="ARBA00023002"/>
    </source>
</evidence>
<dbReference type="GO" id="GO:0016491">
    <property type="term" value="F:oxidoreductase activity"/>
    <property type="evidence" value="ECO:0007669"/>
    <property type="project" value="UniProtKB-KW"/>
</dbReference>
<dbReference type="Gene3D" id="3.50.50.60">
    <property type="entry name" value="FAD/NAD(P)-binding domain"/>
    <property type="match status" value="1"/>
</dbReference>
<dbReference type="Proteomes" id="UP001175211">
    <property type="component" value="Unassembled WGS sequence"/>
</dbReference>
<evidence type="ECO:0000259" key="4">
    <source>
        <dbReference type="Pfam" id="PF07992"/>
    </source>
</evidence>
<sequence length="626" mass="68043">MSGTLSIAIVGAGICGLTSAYNIAKTAKRTGKNADIILYDRNPAPGGTWSPSSVYDGLITNNSWKQMLLDDDGQAEKMFMDDPSVGAGPGGFRATGLGMVEVMKHVTRQVKELGAEVRCSTTVLSVTQSGGPATPWTIVSAHTDSPHSKVTEVFDKLVVATGTFSTPIVPSFATPFVLPNDTPINDPLAPFVIHTSHLSDPTVQTALYSRPRDIIVVGASKSALDTVERLALNGYHVKLILRNPPYLAPPAAKDIKTGSPADAAGAVGTRLATSQIPYFKDPVTGLRSTGGLVASLFRTILHTTWIGSFIHRNLISASKNVFSSWGCWNSPLTSDMRPVVDLMWSDSSTFPGPASLPSLIQSGQIQVVKGTVIDMSKPNLTEEKEDGFKLSIRSYEDDETVIEHVGQAVIYGTGWNTGTYPFFSPSMLDELGLPVMYTDKSSREAGFKELDAKSLNELLADQRTLADPPHIWDSPAYSARWAGRNPKQISPFRLYRLMVPLTHLEQRDVIFPGVPTCKANHVLFLVQGHWVADYLLGTLPKSLPSLEIAKKEVSMQSVWSRRLFGPAHGRLGQWLGALWIEYCGRLCLDMGVPADGMGLTGVVDSSTYHLEEKRTKRDQARGYRSI</sequence>
<dbReference type="PANTHER" id="PTHR23023">
    <property type="entry name" value="DIMETHYLANILINE MONOOXYGENASE"/>
    <property type="match status" value="1"/>
</dbReference>
<protein>
    <submittedName>
        <fullName evidence="5">FAD/NAD-P-binding domain-containing protein</fullName>
    </submittedName>
</protein>
<feature type="domain" description="FAD/NAD(P)-binding" evidence="4">
    <location>
        <begin position="6"/>
        <end position="254"/>
    </location>
</feature>
<evidence type="ECO:0000256" key="1">
    <source>
        <dbReference type="ARBA" id="ARBA00022630"/>
    </source>
</evidence>
<dbReference type="AlphaFoldDB" id="A0AA39NJ25"/>
<dbReference type="GeneID" id="85355125"/>
<proteinExistence type="predicted"/>
<dbReference type="InterPro" id="IPR050346">
    <property type="entry name" value="FMO-like"/>
</dbReference>
<dbReference type="InterPro" id="IPR036188">
    <property type="entry name" value="FAD/NAD-bd_sf"/>
</dbReference>
<comment type="caution">
    <text evidence="5">The sequence shown here is derived from an EMBL/GenBank/DDBJ whole genome shotgun (WGS) entry which is preliminary data.</text>
</comment>
<keyword evidence="1" id="KW-0285">Flavoprotein</keyword>
<reference evidence="5" key="1">
    <citation type="submission" date="2023-06" db="EMBL/GenBank/DDBJ databases">
        <authorList>
            <consortium name="Lawrence Berkeley National Laboratory"/>
            <person name="Ahrendt S."/>
            <person name="Sahu N."/>
            <person name="Indic B."/>
            <person name="Wong-Bajracharya J."/>
            <person name="Merenyi Z."/>
            <person name="Ke H.-M."/>
            <person name="Monk M."/>
            <person name="Kocsube S."/>
            <person name="Drula E."/>
            <person name="Lipzen A."/>
            <person name="Balint B."/>
            <person name="Henrissat B."/>
            <person name="Andreopoulos B."/>
            <person name="Martin F.M."/>
            <person name="Harder C.B."/>
            <person name="Rigling D."/>
            <person name="Ford K.L."/>
            <person name="Foster G.D."/>
            <person name="Pangilinan J."/>
            <person name="Papanicolaou A."/>
            <person name="Barry K."/>
            <person name="LaButti K."/>
            <person name="Viragh M."/>
            <person name="Koriabine M."/>
            <person name="Yan M."/>
            <person name="Riley R."/>
            <person name="Champramary S."/>
            <person name="Plett K.L."/>
            <person name="Tsai I.J."/>
            <person name="Slot J."/>
            <person name="Sipos G."/>
            <person name="Plett J."/>
            <person name="Nagy L.G."/>
            <person name="Grigoriev I.V."/>
        </authorList>
    </citation>
    <scope>NUCLEOTIDE SEQUENCE</scope>
    <source>
        <strain evidence="5">CCBAS 213</strain>
    </source>
</reference>
<accession>A0AA39NJ25</accession>
<evidence type="ECO:0000313" key="5">
    <source>
        <dbReference type="EMBL" id="KAK0466403.1"/>
    </source>
</evidence>
<keyword evidence="3" id="KW-0560">Oxidoreductase</keyword>